<feature type="transmembrane region" description="Helical" evidence="1">
    <location>
        <begin position="81"/>
        <end position="99"/>
    </location>
</feature>
<keyword evidence="3" id="KW-1185">Reference proteome</keyword>
<dbReference type="NCBIfam" id="TIGR00697">
    <property type="entry name" value="queuosine precursor transporter"/>
    <property type="match status" value="1"/>
</dbReference>
<comment type="similarity">
    <text evidence="1">Belongs to the vitamin uptake transporter (VUT/ECF) (TC 2.A.88) family. Q precursor transporter subfamily.</text>
</comment>
<dbReference type="HAMAP" id="MF_02088">
    <property type="entry name" value="Q_prec_transport"/>
    <property type="match status" value="1"/>
</dbReference>
<sequence length="241" mass="25874">MPTDHSDQRHPGVAFARTGSGAYAVLCALFCGLLIISNIAATKGIAFGPIITDGGAFVFPLTYVIGDVISEVFGLRAMRRTIALGFVMALLASLTFWLVQISPAVEGYENQAAFEAVLGVVPIILLASMAGYLLGQFLNAVVLVKIKQRTREQHLWARLIGSTVVGEFGDTLVFCAIAASFIGIETFGQFLNYLVVGFLYKTLLEVVLLPITYRVIAVVKRREPSYAQALADGGARPTRAG</sequence>
<dbReference type="AlphaFoldDB" id="A0A939C2A4"/>
<dbReference type="Proteomes" id="UP000663792">
    <property type="component" value="Unassembled WGS sequence"/>
</dbReference>
<gene>
    <name evidence="2" type="ORF">JL106_12105</name>
</gene>
<keyword evidence="1" id="KW-1003">Cell membrane</keyword>
<feature type="transmembrane region" description="Helical" evidence="1">
    <location>
        <begin position="21"/>
        <end position="40"/>
    </location>
</feature>
<comment type="function">
    <text evidence="1">Involved in the import of queuosine (Q) precursors, required for Q precursor salvage.</text>
</comment>
<dbReference type="GO" id="GO:0005886">
    <property type="term" value="C:plasma membrane"/>
    <property type="evidence" value="ECO:0007669"/>
    <property type="project" value="UniProtKB-SubCell"/>
</dbReference>
<proteinExistence type="inferred from homology"/>
<evidence type="ECO:0000313" key="3">
    <source>
        <dbReference type="Proteomes" id="UP000663792"/>
    </source>
</evidence>
<dbReference type="InterPro" id="IPR003744">
    <property type="entry name" value="YhhQ"/>
</dbReference>
<dbReference type="Pfam" id="PF02592">
    <property type="entry name" value="Vut_1"/>
    <property type="match status" value="1"/>
</dbReference>
<comment type="caution">
    <text evidence="2">The sequence shown here is derived from an EMBL/GenBank/DDBJ whole genome shotgun (WGS) entry which is preliminary data.</text>
</comment>
<organism evidence="2 3">
    <name type="scientific">Nakamurella leprariae</name>
    <dbReference type="NCBI Taxonomy" id="2803911"/>
    <lineage>
        <taxon>Bacteria</taxon>
        <taxon>Bacillati</taxon>
        <taxon>Actinomycetota</taxon>
        <taxon>Actinomycetes</taxon>
        <taxon>Nakamurellales</taxon>
        <taxon>Nakamurellaceae</taxon>
        <taxon>Nakamurella</taxon>
    </lineage>
</organism>
<comment type="subcellular location">
    <subcellularLocation>
        <location evidence="1">Cell membrane</location>
        <topology evidence="1">Multi-pass membrane protein</topology>
    </subcellularLocation>
</comment>
<keyword evidence="1" id="KW-1133">Transmembrane helix</keyword>
<evidence type="ECO:0000313" key="2">
    <source>
        <dbReference type="EMBL" id="MBM9468024.1"/>
    </source>
</evidence>
<feature type="transmembrane region" description="Helical" evidence="1">
    <location>
        <begin position="190"/>
        <end position="213"/>
    </location>
</feature>
<dbReference type="PANTHER" id="PTHR34300">
    <property type="entry name" value="QUEUOSINE PRECURSOR TRANSPORTER-RELATED"/>
    <property type="match status" value="1"/>
</dbReference>
<reference evidence="2" key="1">
    <citation type="submission" date="2021-01" db="EMBL/GenBank/DDBJ databases">
        <title>YIM 132084 draft genome.</title>
        <authorList>
            <person name="An D."/>
        </authorList>
    </citation>
    <scope>NUCLEOTIDE SEQUENCE</scope>
    <source>
        <strain evidence="2">YIM 132084</strain>
    </source>
</reference>
<keyword evidence="1" id="KW-0813">Transport</keyword>
<protein>
    <recommendedName>
        <fullName evidence="1">Probable queuosine precursor transporter</fullName>
        <shortName evidence="1">Q precursor transporter</shortName>
    </recommendedName>
</protein>
<keyword evidence="1" id="KW-0472">Membrane</keyword>
<accession>A0A939C2A4</accession>
<feature type="transmembrane region" description="Helical" evidence="1">
    <location>
        <begin position="156"/>
        <end position="184"/>
    </location>
</feature>
<evidence type="ECO:0000256" key="1">
    <source>
        <dbReference type="HAMAP-Rule" id="MF_02088"/>
    </source>
</evidence>
<dbReference type="GO" id="GO:0022857">
    <property type="term" value="F:transmembrane transporter activity"/>
    <property type="evidence" value="ECO:0007669"/>
    <property type="project" value="UniProtKB-UniRule"/>
</dbReference>
<dbReference type="EMBL" id="JAERWK010000015">
    <property type="protein sequence ID" value="MBM9468024.1"/>
    <property type="molecule type" value="Genomic_DNA"/>
</dbReference>
<keyword evidence="1" id="KW-0812">Transmembrane</keyword>
<name>A0A939C2A4_9ACTN</name>
<dbReference type="PANTHER" id="PTHR34300:SF2">
    <property type="entry name" value="QUEUOSINE PRECURSOR TRANSPORTER-RELATED"/>
    <property type="match status" value="1"/>
</dbReference>
<feature type="transmembrane region" description="Helical" evidence="1">
    <location>
        <begin position="46"/>
        <end position="69"/>
    </location>
</feature>
<feature type="transmembrane region" description="Helical" evidence="1">
    <location>
        <begin position="119"/>
        <end position="144"/>
    </location>
</feature>